<dbReference type="PANTHER" id="PTHR30348">
    <property type="entry name" value="UNCHARACTERIZED PROTEIN YECE"/>
    <property type="match status" value="1"/>
</dbReference>
<gene>
    <name evidence="1" type="ORF">ACFQ1U_00700</name>
</gene>
<dbReference type="RefSeq" id="WP_386104269.1">
    <property type="nucleotide sequence ID" value="NZ_JBHTJR010000014.1"/>
</dbReference>
<dbReference type="EMBL" id="JBHTJR010000014">
    <property type="protein sequence ID" value="MFD0991712.1"/>
    <property type="molecule type" value="Genomic_DNA"/>
</dbReference>
<name>A0ABW3JQY4_9FLAO</name>
<dbReference type="Pfam" id="PF01904">
    <property type="entry name" value="DUF72"/>
    <property type="match status" value="1"/>
</dbReference>
<proteinExistence type="predicted"/>
<dbReference type="PANTHER" id="PTHR30348:SF9">
    <property type="entry name" value="UPF0759 PROTEIN YECE"/>
    <property type="match status" value="1"/>
</dbReference>
<dbReference type="Gene3D" id="3.20.20.410">
    <property type="entry name" value="Protein of unknown function UPF0759"/>
    <property type="match status" value="1"/>
</dbReference>
<dbReference type="SUPFAM" id="SSF117396">
    <property type="entry name" value="TM1631-like"/>
    <property type="match status" value="1"/>
</dbReference>
<dbReference type="InterPro" id="IPR036520">
    <property type="entry name" value="UPF0759_sf"/>
</dbReference>
<evidence type="ECO:0000313" key="2">
    <source>
        <dbReference type="Proteomes" id="UP001597062"/>
    </source>
</evidence>
<dbReference type="InterPro" id="IPR002763">
    <property type="entry name" value="DUF72"/>
</dbReference>
<evidence type="ECO:0000313" key="1">
    <source>
        <dbReference type="EMBL" id="MFD0991712.1"/>
    </source>
</evidence>
<reference evidence="2" key="1">
    <citation type="journal article" date="2019" name="Int. J. Syst. Evol. Microbiol.">
        <title>The Global Catalogue of Microorganisms (GCM) 10K type strain sequencing project: providing services to taxonomists for standard genome sequencing and annotation.</title>
        <authorList>
            <consortium name="The Broad Institute Genomics Platform"/>
            <consortium name="The Broad Institute Genome Sequencing Center for Infectious Disease"/>
            <person name="Wu L."/>
            <person name="Ma J."/>
        </authorList>
    </citation>
    <scope>NUCLEOTIDE SEQUENCE [LARGE SCALE GENOMIC DNA]</scope>
    <source>
        <strain evidence="2">CCUG 60527</strain>
    </source>
</reference>
<keyword evidence="2" id="KW-1185">Reference proteome</keyword>
<sequence length="299" mass="35348">MKFGKVENPENIDFTLPKTHFDTSKVLKQSSKDKLNVFVGCAKWNRAELKGFYPRGTKDELTYYSSQFNSIELNATFYRLFPKEQFIKWYDKTPSGFKFFPKLGQEISHFKRLQNVDAVVNEYIDHFVLLKEKLGTIFLQLHNNFSPKNFKRLQDFVESWPKELPLTVECRHTDWFTDPNVADDFYSLLEDNNVSNTIVDTAGRRDMLHMRLTKDEAFIRYVGANHNSDYRRLDDWIIRLKEWVNMGLKNIHFFVHQNLEQESPLLAAYFIKQLNKEFGLSLIIPNEKDDDSDSQISLF</sequence>
<accession>A0ABW3JQY4</accession>
<dbReference type="Proteomes" id="UP001597062">
    <property type="component" value="Unassembled WGS sequence"/>
</dbReference>
<comment type="caution">
    <text evidence="1">The sequence shown here is derived from an EMBL/GenBank/DDBJ whole genome shotgun (WGS) entry which is preliminary data.</text>
</comment>
<protein>
    <submittedName>
        <fullName evidence="1">DUF72 domain-containing protein</fullName>
    </submittedName>
</protein>
<organism evidence="1 2">
    <name type="scientific">Tenacibaculum geojense</name>
    <dbReference type="NCBI Taxonomy" id="915352"/>
    <lineage>
        <taxon>Bacteria</taxon>
        <taxon>Pseudomonadati</taxon>
        <taxon>Bacteroidota</taxon>
        <taxon>Flavobacteriia</taxon>
        <taxon>Flavobacteriales</taxon>
        <taxon>Flavobacteriaceae</taxon>
        <taxon>Tenacibaculum</taxon>
    </lineage>
</organism>